<dbReference type="EMBL" id="JAUOZS010000001">
    <property type="protein sequence ID" value="MDT8902006.1"/>
    <property type="molecule type" value="Genomic_DNA"/>
</dbReference>
<evidence type="ECO:0000313" key="1">
    <source>
        <dbReference type="EMBL" id="MDT8902006.1"/>
    </source>
</evidence>
<gene>
    <name evidence="1" type="ORF">Q4T40_12190</name>
</gene>
<organism evidence="1 2">
    <name type="scientific">Anaeroselena agilis</name>
    <dbReference type="NCBI Taxonomy" id="3063788"/>
    <lineage>
        <taxon>Bacteria</taxon>
        <taxon>Bacillati</taxon>
        <taxon>Bacillota</taxon>
        <taxon>Negativicutes</taxon>
        <taxon>Acetonemataceae</taxon>
        <taxon>Anaeroselena</taxon>
    </lineage>
</organism>
<protein>
    <submittedName>
        <fullName evidence="1">DUF2164 domain-containing protein</fullName>
    </submittedName>
</protein>
<keyword evidence="2" id="KW-1185">Reference proteome</keyword>
<evidence type="ECO:0000313" key="2">
    <source>
        <dbReference type="Proteomes" id="UP001254848"/>
    </source>
</evidence>
<dbReference type="Proteomes" id="UP001254848">
    <property type="component" value="Unassembled WGS sequence"/>
</dbReference>
<sequence length="79" mass="9012">MTMKPIELSKETKQDLINSIKEFFARERDEELSDFKAAAVLDFILEAAGPPIYNQALADAHALMSDRLDDLYGLEKRPR</sequence>
<name>A0ABU3NYY4_9FIRM</name>
<reference evidence="1 2" key="1">
    <citation type="submission" date="2023-07" db="EMBL/GenBank/DDBJ databases">
        <title>The novel representative of Negativicutes class, Anaeroselena agilis gen. nov. sp. nov.</title>
        <authorList>
            <person name="Prokofeva M.I."/>
            <person name="Elcheninov A.G."/>
            <person name="Klyukina A."/>
            <person name="Kublanov I.V."/>
            <person name="Frolov E.N."/>
            <person name="Podosokorskaya O.A."/>
        </authorList>
    </citation>
    <scope>NUCLEOTIDE SEQUENCE [LARGE SCALE GENOMIC DNA]</scope>
    <source>
        <strain evidence="1 2">4137-cl</strain>
    </source>
</reference>
<dbReference type="Pfam" id="PF09932">
    <property type="entry name" value="DUF2164"/>
    <property type="match status" value="1"/>
</dbReference>
<accession>A0ABU3NYY4</accession>
<dbReference type="RefSeq" id="WP_413780498.1">
    <property type="nucleotide sequence ID" value="NZ_JAUOZS010000001.1"/>
</dbReference>
<dbReference type="InterPro" id="IPR018680">
    <property type="entry name" value="DUF2164"/>
</dbReference>
<proteinExistence type="predicted"/>
<comment type="caution">
    <text evidence="1">The sequence shown here is derived from an EMBL/GenBank/DDBJ whole genome shotgun (WGS) entry which is preliminary data.</text>
</comment>